<reference evidence="2 3" key="1">
    <citation type="submission" date="2016-10" db="EMBL/GenBank/DDBJ databases">
        <authorList>
            <person name="de Groot N.N."/>
        </authorList>
    </citation>
    <scope>NUCLEOTIDE SEQUENCE [LARGE SCALE GENOMIC DNA]</scope>
    <source>
        <strain evidence="2 3">CCM7597</strain>
    </source>
</reference>
<dbReference type="Proteomes" id="UP000198584">
    <property type="component" value="Unassembled WGS sequence"/>
</dbReference>
<dbReference type="SUPFAM" id="SSF47240">
    <property type="entry name" value="Ferritin-like"/>
    <property type="match status" value="1"/>
</dbReference>
<dbReference type="GO" id="GO:0046872">
    <property type="term" value="F:metal ion binding"/>
    <property type="evidence" value="ECO:0007669"/>
    <property type="project" value="InterPro"/>
</dbReference>
<keyword evidence="3" id="KW-1185">Reference proteome</keyword>
<dbReference type="AlphaFoldDB" id="A0A1H3Z498"/>
<dbReference type="RefSeq" id="WP_093042949.1">
    <property type="nucleotide sequence ID" value="NZ_FNQR01000003.1"/>
</dbReference>
<evidence type="ECO:0000259" key="1">
    <source>
        <dbReference type="Pfam" id="PF02915"/>
    </source>
</evidence>
<dbReference type="CDD" id="cd00657">
    <property type="entry name" value="Ferritin_like"/>
    <property type="match status" value="1"/>
</dbReference>
<organism evidence="2 3">
    <name type="scientific">Thalassobacillus cyri</name>
    <dbReference type="NCBI Taxonomy" id="571932"/>
    <lineage>
        <taxon>Bacteria</taxon>
        <taxon>Bacillati</taxon>
        <taxon>Bacillota</taxon>
        <taxon>Bacilli</taxon>
        <taxon>Bacillales</taxon>
        <taxon>Bacillaceae</taxon>
        <taxon>Thalassobacillus</taxon>
    </lineage>
</organism>
<accession>A0A1H3Z498</accession>
<sequence length="149" mass="18159">MYYPYYYPYYQPMNRQNQQQLISNIAHAINGEYSAVECYAKLIELAPTNEEKRQIREIRRDEEKHLRQFSRIYRSLTGRQPDPQQIEECPTNYRKGLEFSFKDEQETADFYQDIAEQSTDPFIQQTFRRASADEQNHAVWFLYFMTKRR</sequence>
<dbReference type="OrthoDB" id="573482at2"/>
<dbReference type="STRING" id="571932.SAMN05421743_103114"/>
<evidence type="ECO:0000313" key="3">
    <source>
        <dbReference type="Proteomes" id="UP000198584"/>
    </source>
</evidence>
<dbReference type="Gene3D" id="1.20.5.420">
    <property type="entry name" value="Immunoglobulin FC, subunit C"/>
    <property type="match status" value="1"/>
</dbReference>
<proteinExistence type="predicted"/>
<dbReference type="Pfam" id="PF02915">
    <property type="entry name" value="Rubrerythrin"/>
    <property type="match status" value="1"/>
</dbReference>
<dbReference type="Gene3D" id="1.20.120.660">
    <property type="entry name" value="IL-4 antagonist (De novo design) like domain"/>
    <property type="match status" value="1"/>
</dbReference>
<evidence type="ECO:0000313" key="2">
    <source>
        <dbReference type="EMBL" id="SEA18214.1"/>
    </source>
</evidence>
<dbReference type="InterPro" id="IPR003251">
    <property type="entry name" value="Rr_diiron-bd_dom"/>
</dbReference>
<dbReference type="GO" id="GO:0016491">
    <property type="term" value="F:oxidoreductase activity"/>
    <property type="evidence" value="ECO:0007669"/>
    <property type="project" value="InterPro"/>
</dbReference>
<dbReference type="InterPro" id="IPR009078">
    <property type="entry name" value="Ferritin-like_SF"/>
</dbReference>
<name>A0A1H3Z498_9BACI</name>
<dbReference type="EMBL" id="FNQR01000003">
    <property type="protein sequence ID" value="SEA18214.1"/>
    <property type="molecule type" value="Genomic_DNA"/>
</dbReference>
<protein>
    <submittedName>
        <fullName evidence="2">Rubrerythrin</fullName>
    </submittedName>
</protein>
<feature type="domain" description="Rubrerythrin diiron-binding" evidence="1">
    <location>
        <begin position="24"/>
        <end position="141"/>
    </location>
</feature>
<gene>
    <name evidence="2" type="ORF">SAMN05421743_103114</name>
</gene>